<feature type="compositionally biased region" description="Acidic residues" evidence="5">
    <location>
        <begin position="28"/>
        <end position="44"/>
    </location>
</feature>
<dbReference type="AlphaFoldDB" id="A0A1I4IS19"/>
<keyword evidence="3" id="KW-1003">Cell membrane</keyword>
<evidence type="ECO:0000256" key="5">
    <source>
        <dbReference type="SAM" id="MobiDB-lite"/>
    </source>
</evidence>
<dbReference type="Proteomes" id="UP000198565">
    <property type="component" value="Unassembled WGS sequence"/>
</dbReference>
<dbReference type="GO" id="GO:0031460">
    <property type="term" value="P:glycine betaine transport"/>
    <property type="evidence" value="ECO:0007669"/>
    <property type="project" value="TreeGrafter"/>
</dbReference>
<reference evidence="9" key="1">
    <citation type="submission" date="2016-10" db="EMBL/GenBank/DDBJ databases">
        <authorList>
            <person name="Varghese N."/>
            <person name="Submissions S."/>
        </authorList>
    </citation>
    <scope>NUCLEOTIDE SEQUENCE [LARGE SCALE GENOMIC DNA]</scope>
    <source>
        <strain evidence="9">CGMCC 1.4250</strain>
    </source>
</reference>
<evidence type="ECO:0000256" key="1">
    <source>
        <dbReference type="ARBA" id="ARBA00004236"/>
    </source>
</evidence>
<feature type="domain" description="ABC-type glycine betaine transport system substrate-binding" evidence="7">
    <location>
        <begin position="53"/>
        <end position="295"/>
    </location>
</feature>
<dbReference type="GO" id="GO:0015871">
    <property type="term" value="P:choline transport"/>
    <property type="evidence" value="ECO:0007669"/>
    <property type="project" value="TreeGrafter"/>
</dbReference>
<evidence type="ECO:0000256" key="4">
    <source>
        <dbReference type="ARBA" id="ARBA00023136"/>
    </source>
</evidence>
<keyword evidence="2" id="KW-0813">Transport</keyword>
<dbReference type="SUPFAM" id="SSF53850">
    <property type="entry name" value="Periplasmic binding protein-like II"/>
    <property type="match status" value="1"/>
</dbReference>
<evidence type="ECO:0000256" key="2">
    <source>
        <dbReference type="ARBA" id="ARBA00022448"/>
    </source>
</evidence>
<keyword evidence="9" id="KW-1185">Reference proteome</keyword>
<dbReference type="PANTHER" id="PTHR47737">
    <property type="entry name" value="GLYCINE BETAINE/PROLINE BETAINE TRANSPORT SYSTEM PERMEASE PROTEIN PROW"/>
    <property type="match status" value="1"/>
</dbReference>
<dbReference type="GO" id="GO:0043190">
    <property type="term" value="C:ATP-binding cassette (ABC) transporter complex"/>
    <property type="evidence" value="ECO:0007669"/>
    <property type="project" value="InterPro"/>
</dbReference>
<evidence type="ECO:0000259" key="7">
    <source>
        <dbReference type="Pfam" id="PF04069"/>
    </source>
</evidence>
<dbReference type="CDD" id="cd13639">
    <property type="entry name" value="PBP2_OpuAC_like"/>
    <property type="match status" value="1"/>
</dbReference>
<dbReference type="Gene3D" id="3.40.190.100">
    <property type="entry name" value="Glycine betaine-binding periplasmic protein, domain 2"/>
    <property type="match status" value="1"/>
</dbReference>
<dbReference type="PROSITE" id="PS51257">
    <property type="entry name" value="PROKAR_LIPOPROTEIN"/>
    <property type="match status" value="1"/>
</dbReference>
<dbReference type="GO" id="GO:0005275">
    <property type="term" value="F:amine transmembrane transporter activity"/>
    <property type="evidence" value="ECO:0007669"/>
    <property type="project" value="TreeGrafter"/>
</dbReference>
<dbReference type="EMBL" id="FOTR01000002">
    <property type="protein sequence ID" value="SFL57159.1"/>
    <property type="molecule type" value="Genomic_DNA"/>
</dbReference>
<sequence length="309" mass="33552">MFKTWKSFGILAVLVLVFVLAACGASDEGEDTTGDEGNEEEATDDTAAVGEGKEIELVYVNWDTEIASTHVVGKVLEDLGYDVKRTSIENAAMWEAVANGEADGMVAAWLPATHEAQYEEFGDQVVELGPNLEGAKIGLVVPSYMDVDSIADLTDEVDQTITGIEAGAGVVASAESALEDYDNLSDWSIQTSSSGAMTTQLGEAIDNEENIIVTGWSPHWKFSEYDLKYLEDPEGSFGDAETIETMVREGLEEDMPNAYKVLDQFEWTQEDSNSVMVDLVVNGVDAEEAAATWVEDNQEKVAEWTEGVE</sequence>
<comment type="subcellular location">
    <subcellularLocation>
        <location evidence="1">Cell membrane</location>
    </subcellularLocation>
</comment>
<feature type="region of interest" description="Disordered" evidence="5">
    <location>
        <begin position="28"/>
        <end position="48"/>
    </location>
</feature>
<keyword evidence="6" id="KW-0732">Signal</keyword>
<feature type="chain" id="PRO_5011762229" evidence="6">
    <location>
        <begin position="22"/>
        <end position="309"/>
    </location>
</feature>
<protein>
    <submittedName>
        <fullName evidence="8">Glycine betaine/proline transport system substrate-binding protein</fullName>
    </submittedName>
</protein>
<dbReference type="InterPro" id="IPR007210">
    <property type="entry name" value="ABC_Gly_betaine_transp_sub-bd"/>
</dbReference>
<dbReference type="RefSeq" id="WP_091481929.1">
    <property type="nucleotide sequence ID" value="NZ_FOTR01000002.1"/>
</dbReference>
<evidence type="ECO:0000313" key="9">
    <source>
        <dbReference type="Proteomes" id="UP000198565"/>
    </source>
</evidence>
<dbReference type="Pfam" id="PF04069">
    <property type="entry name" value="OpuAC"/>
    <property type="match status" value="1"/>
</dbReference>
<evidence type="ECO:0000256" key="6">
    <source>
        <dbReference type="SAM" id="SignalP"/>
    </source>
</evidence>
<dbReference type="STRING" id="334253.SAMN04487943_102269"/>
<name>A0A1I4IS19_9BACI</name>
<evidence type="ECO:0000313" key="8">
    <source>
        <dbReference type="EMBL" id="SFL57159.1"/>
    </source>
</evidence>
<organism evidence="8 9">
    <name type="scientific">Gracilibacillus orientalis</name>
    <dbReference type="NCBI Taxonomy" id="334253"/>
    <lineage>
        <taxon>Bacteria</taxon>
        <taxon>Bacillati</taxon>
        <taxon>Bacillota</taxon>
        <taxon>Bacilli</taxon>
        <taxon>Bacillales</taxon>
        <taxon>Bacillaceae</taxon>
        <taxon>Gracilibacillus</taxon>
    </lineage>
</organism>
<dbReference type="PANTHER" id="PTHR47737:SF1">
    <property type="entry name" value="GLYCINE BETAINE_PROLINE BETAINE TRANSPORT SYSTEM PERMEASE PROTEIN PROW"/>
    <property type="match status" value="1"/>
</dbReference>
<proteinExistence type="predicted"/>
<evidence type="ECO:0000256" key="3">
    <source>
        <dbReference type="ARBA" id="ARBA00022475"/>
    </source>
</evidence>
<accession>A0A1I4IS19</accession>
<feature type="signal peptide" evidence="6">
    <location>
        <begin position="1"/>
        <end position="21"/>
    </location>
</feature>
<dbReference type="Gene3D" id="3.10.105.10">
    <property type="entry name" value="Dipeptide-binding Protein, Domain 3"/>
    <property type="match status" value="2"/>
</dbReference>
<dbReference type="GO" id="GO:0015226">
    <property type="term" value="F:carnitine transmembrane transporter activity"/>
    <property type="evidence" value="ECO:0007669"/>
    <property type="project" value="TreeGrafter"/>
</dbReference>
<dbReference type="OrthoDB" id="9787902at2"/>
<keyword evidence="4" id="KW-0472">Membrane</keyword>
<gene>
    <name evidence="8" type="ORF">SAMN04487943_102269</name>
</gene>